<keyword evidence="2" id="KW-1185">Reference proteome</keyword>
<protein>
    <submittedName>
        <fullName evidence="1">Uncharacterized protein</fullName>
    </submittedName>
</protein>
<evidence type="ECO:0000313" key="1">
    <source>
        <dbReference type="EMBL" id="QDH81623.1"/>
    </source>
</evidence>
<evidence type="ECO:0000313" key="2">
    <source>
        <dbReference type="Proteomes" id="UP000316614"/>
    </source>
</evidence>
<gene>
    <name evidence="1" type="ORF">FKX85_18225</name>
</gene>
<sequence>MVLFTGFVFTPMVVTIIDGKSDVSMFYSVVEEEENSENHKSEKSSFFKRYDMMALSMMMADEDINVGFHREIDYAFVLGDQFCPPPELS</sequence>
<dbReference type="EMBL" id="CP041253">
    <property type="protein sequence ID" value="QDH81623.1"/>
    <property type="molecule type" value="Genomic_DNA"/>
</dbReference>
<accession>A0A514CP86</accession>
<name>A0A514CP86_9BACT</name>
<dbReference type="KEGG" id="echi:FKX85_18225"/>
<proteinExistence type="predicted"/>
<dbReference type="AlphaFoldDB" id="A0A514CP86"/>
<dbReference type="Proteomes" id="UP000316614">
    <property type="component" value="Chromosome"/>
</dbReference>
<reference evidence="1 2" key="1">
    <citation type="submission" date="2019-06" db="EMBL/GenBank/DDBJ databases">
        <title>Echinicola alkalisoli sp. nov. isolated from saline soil.</title>
        <authorList>
            <person name="Sun J.-Q."/>
            <person name="Xu L."/>
        </authorList>
    </citation>
    <scope>NUCLEOTIDE SEQUENCE [LARGE SCALE GENOMIC DNA]</scope>
    <source>
        <strain evidence="1 2">LN3S3</strain>
    </source>
</reference>
<organism evidence="1 2">
    <name type="scientific">Echinicola soli</name>
    <dbReference type="NCBI Taxonomy" id="2591634"/>
    <lineage>
        <taxon>Bacteria</taxon>
        <taxon>Pseudomonadati</taxon>
        <taxon>Bacteroidota</taxon>
        <taxon>Cytophagia</taxon>
        <taxon>Cytophagales</taxon>
        <taxon>Cyclobacteriaceae</taxon>
        <taxon>Echinicola</taxon>
    </lineage>
</organism>
<dbReference type="OrthoDB" id="839726at2"/>